<dbReference type="HOGENOM" id="CLU_065947_1_1_7"/>
<gene>
    <name evidence="3" type="ORF">NY40_0510</name>
</gene>
<dbReference type="GO" id="GO:0016787">
    <property type="term" value="F:hydrolase activity"/>
    <property type="evidence" value="ECO:0007669"/>
    <property type="project" value="UniProtKB-KW"/>
</dbReference>
<dbReference type="CDD" id="cd07344">
    <property type="entry name" value="M48_yhfN_like"/>
    <property type="match status" value="1"/>
</dbReference>
<dbReference type="Proteomes" id="UP000031662">
    <property type="component" value="Chromosome"/>
</dbReference>
<dbReference type="InterPro" id="IPR053136">
    <property type="entry name" value="UTP_pyrophosphatase-like"/>
</dbReference>
<dbReference type="EMBL" id="AP014523">
    <property type="protein sequence ID" value="BAO97529.1"/>
    <property type="molecule type" value="Genomic_DNA"/>
</dbReference>
<name>A0A060PPW9_HELPX</name>
<keyword evidence="3" id="KW-0378">Hydrolase</keyword>
<reference evidence="3 4" key="1">
    <citation type="submission" date="2013-11" db="EMBL/GenBank/DDBJ databases">
        <title>Estimation of Helicobacter pylori bacteriophage ecology using H. pylori isolates.</title>
        <authorList>
            <person name="Uchiyama J."/>
            <person name="Takemura-Uchiyama I."/>
            <person name="Ujihara T."/>
            <person name="Matsuzaki S."/>
        </authorList>
    </citation>
    <scope>NUCLEOTIDE SEQUENCE [LARGE SCALE GENOMIC DNA]</scope>
    <source>
        <strain evidence="3 4">NY40</strain>
    </source>
</reference>
<dbReference type="Pfam" id="PF01863">
    <property type="entry name" value="YgjP-like"/>
    <property type="match status" value="1"/>
</dbReference>
<dbReference type="RefSeq" id="WP_041050193.1">
    <property type="nucleotide sequence ID" value="NZ_AP014523.1"/>
</dbReference>
<keyword evidence="1" id="KW-0175">Coiled coil</keyword>
<dbReference type="Gene3D" id="3.30.2010.10">
    <property type="entry name" value="Metalloproteases ('zincins'), catalytic domain"/>
    <property type="match status" value="1"/>
</dbReference>
<evidence type="ECO:0000259" key="2">
    <source>
        <dbReference type="Pfam" id="PF01863"/>
    </source>
</evidence>
<dbReference type="AlphaFoldDB" id="A0A060PPW9"/>
<dbReference type="PANTHER" id="PTHR30399">
    <property type="entry name" value="UNCHARACTERIZED PROTEIN YGJP"/>
    <property type="match status" value="1"/>
</dbReference>
<sequence length="235" mass="28150">MNAYCLTLNNTNIAIEKKDIKHLHISVCPPDGSVHVSCPLALNDESLRLSLIKRLPWIKEQQQNFLNQNRQSQREMLERESHYLFGKRYLLKIEHTIKKHFILQSPKYLILHVQKKTSLENRLKVLENYYRQVLREKIQTYINQYEKILNESIQSFRIQKMKRIWGSCNIAKRTLLFNLELAKAPRKGIEYVVVHELLHLKAHHHNEYFRDLLSLYLPDWQRAKASLKEAYLEYS</sequence>
<dbReference type="InterPro" id="IPR002725">
    <property type="entry name" value="YgjP-like_metallopeptidase"/>
</dbReference>
<accession>A0A060PPW9</accession>
<organism evidence="3 4">
    <name type="scientific">Helicobacter pylori NY40</name>
    <dbReference type="NCBI Taxonomy" id="1426844"/>
    <lineage>
        <taxon>Bacteria</taxon>
        <taxon>Pseudomonadati</taxon>
        <taxon>Campylobacterota</taxon>
        <taxon>Epsilonproteobacteria</taxon>
        <taxon>Campylobacterales</taxon>
        <taxon>Helicobacteraceae</taxon>
        <taxon>Helicobacter</taxon>
    </lineage>
</organism>
<evidence type="ECO:0000256" key="1">
    <source>
        <dbReference type="SAM" id="Coils"/>
    </source>
</evidence>
<protein>
    <submittedName>
        <fullName evidence="3">Metal-dependent hydrolase</fullName>
    </submittedName>
</protein>
<evidence type="ECO:0000313" key="4">
    <source>
        <dbReference type="Proteomes" id="UP000031662"/>
    </source>
</evidence>
<feature type="domain" description="YgjP-like metallopeptidase" evidence="2">
    <location>
        <begin position="25"/>
        <end position="229"/>
    </location>
</feature>
<proteinExistence type="predicted"/>
<feature type="coiled-coil region" evidence="1">
    <location>
        <begin position="116"/>
        <end position="151"/>
    </location>
</feature>
<evidence type="ECO:0000313" key="3">
    <source>
        <dbReference type="EMBL" id="BAO97529.1"/>
    </source>
</evidence>
<dbReference type="PANTHER" id="PTHR30399:SF1">
    <property type="entry name" value="UTP PYROPHOSPHATASE"/>
    <property type="match status" value="1"/>
</dbReference>